<comment type="similarity">
    <text evidence="1 3">Belongs to the short-chain dehydrogenases/reductases (SDR) family.</text>
</comment>
<evidence type="ECO:0000256" key="3">
    <source>
        <dbReference type="RuleBase" id="RU000363"/>
    </source>
</evidence>
<dbReference type="PANTHER" id="PTHR44196">
    <property type="entry name" value="DEHYDROGENASE/REDUCTASE SDR FAMILY MEMBER 7B"/>
    <property type="match status" value="1"/>
</dbReference>
<dbReference type="PRINTS" id="PR00081">
    <property type="entry name" value="GDHRDH"/>
</dbReference>
<gene>
    <name evidence="4" type="ORF">FB391_3182</name>
</gene>
<dbReference type="CDD" id="cd05233">
    <property type="entry name" value="SDR_c"/>
    <property type="match status" value="1"/>
</dbReference>
<keyword evidence="5" id="KW-1185">Reference proteome</keyword>
<dbReference type="EMBL" id="VFPE01000005">
    <property type="protein sequence ID" value="TQM23792.1"/>
    <property type="molecule type" value="Genomic_DNA"/>
</dbReference>
<evidence type="ECO:0000256" key="2">
    <source>
        <dbReference type="ARBA" id="ARBA00023002"/>
    </source>
</evidence>
<dbReference type="GO" id="GO:0016491">
    <property type="term" value="F:oxidoreductase activity"/>
    <property type="evidence" value="ECO:0007669"/>
    <property type="project" value="UniProtKB-KW"/>
</dbReference>
<evidence type="ECO:0000313" key="5">
    <source>
        <dbReference type="Proteomes" id="UP000320235"/>
    </source>
</evidence>
<organism evidence="4 5">
    <name type="scientific">Microbacterium kyungheense</name>
    <dbReference type="NCBI Taxonomy" id="1263636"/>
    <lineage>
        <taxon>Bacteria</taxon>
        <taxon>Bacillati</taxon>
        <taxon>Actinomycetota</taxon>
        <taxon>Actinomycetes</taxon>
        <taxon>Micrococcales</taxon>
        <taxon>Microbacteriaceae</taxon>
        <taxon>Microbacterium</taxon>
    </lineage>
</organism>
<accession>A0A543EQI9</accession>
<evidence type="ECO:0000256" key="1">
    <source>
        <dbReference type="ARBA" id="ARBA00006484"/>
    </source>
</evidence>
<comment type="caution">
    <text evidence="4">The sequence shown here is derived from an EMBL/GenBank/DDBJ whole genome shotgun (WGS) entry which is preliminary data.</text>
</comment>
<sequence length="271" mass="28793">MLSLSTFVGMTMTYRGTTALITGASAGLGVEFAEQFAARGADLVLVARREDRLRELAERLERRHGITATVIALDLARPDAAAELRRAVDERGLSVQSLVNNAGFGMKGAFAEADPDRTAQMVQLNVAALVAITREFVPDLAADGRGAIVNIASAAAYQPCPSMAVYGASKAFVLSFTEALAYETRGSGLRVLAVSPGPTRTEFFEVVGTEDAAVGRFQTPEQVVSLAVRELDRRRTRPSVVSGRGNAVGARLATLMPRRLTLAVSGRVLGR</sequence>
<dbReference type="InterPro" id="IPR036291">
    <property type="entry name" value="NAD(P)-bd_dom_sf"/>
</dbReference>
<dbReference type="AlphaFoldDB" id="A0A543EQI9"/>
<dbReference type="InterPro" id="IPR002347">
    <property type="entry name" value="SDR_fam"/>
</dbReference>
<evidence type="ECO:0008006" key="6">
    <source>
        <dbReference type="Google" id="ProtNLM"/>
    </source>
</evidence>
<keyword evidence="2" id="KW-0560">Oxidoreductase</keyword>
<name>A0A543EQI9_9MICO</name>
<dbReference type="PANTHER" id="PTHR44196:SF2">
    <property type="entry name" value="SHORT-CHAIN DEHYDROGENASE-RELATED"/>
    <property type="match status" value="1"/>
</dbReference>
<dbReference type="PROSITE" id="PS00061">
    <property type="entry name" value="ADH_SHORT"/>
    <property type="match status" value="1"/>
</dbReference>
<protein>
    <recommendedName>
        <fullName evidence="6">Short-subunit dehydrogenase</fullName>
    </recommendedName>
</protein>
<dbReference type="Gene3D" id="3.40.50.720">
    <property type="entry name" value="NAD(P)-binding Rossmann-like Domain"/>
    <property type="match status" value="1"/>
</dbReference>
<dbReference type="PIRSF" id="PIRSF000126">
    <property type="entry name" value="11-beta-HSD1"/>
    <property type="match status" value="1"/>
</dbReference>
<dbReference type="Pfam" id="PF00106">
    <property type="entry name" value="adh_short"/>
    <property type="match status" value="1"/>
</dbReference>
<dbReference type="GO" id="GO:0016020">
    <property type="term" value="C:membrane"/>
    <property type="evidence" value="ECO:0007669"/>
    <property type="project" value="TreeGrafter"/>
</dbReference>
<evidence type="ECO:0000313" key="4">
    <source>
        <dbReference type="EMBL" id="TQM23792.1"/>
    </source>
</evidence>
<dbReference type="SUPFAM" id="SSF51735">
    <property type="entry name" value="NAD(P)-binding Rossmann-fold domains"/>
    <property type="match status" value="1"/>
</dbReference>
<dbReference type="PRINTS" id="PR00080">
    <property type="entry name" value="SDRFAMILY"/>
</dbReference>
<reference evidence="4 5" key="1">
    <citation type="submission" date="2019-06" db="EMBL/GenBank/DDBJ databases">
        <title>Sequencing the genomes of 1000 actinobacteria strains.</title>
        <authorList>
            <person name="Klenk H.-P."/>
        </authorList>
    </citation>
    <scope>NUCLEOTIDE SEQUENCE [LARGE SCALE GENOMIC DNA]</scope>
    <source>
        <strain evidence="4 5">DSM 105492</strain>
    </source>
</reference>
<dbReference type="Proteomes" id="UP000320235">
    <property type="component" value="Unassembled WGS sequence"/>
</dbReference>
<dbReference type="InterPro" id="IPR020904">
    <property type="entry name" value="Sc_DH/Rdtase_CS"/>
</dbReference>
<proteinExistence type="inferred from homology"/>